<accession>A0A2G3AAI4</accession>
<dbReference type="PANTHER" id="PTHR46438">
    <property type="entry name" value="ALPHA/BETA-HYDROLASES SUPERFAMILY PROTEIN"/>
    <property type="match status" value="1"/>
</dbReference>
<feature type="domain" description="AB hydrolase-1" evidence="1">
    <location>
        <begin position="92"/>
        <end position="176"/>
    </location>
</feature>
<gene>
    <name evidence="2" type="ORF">T459_06360</name>
</gene>
<dbReference type="Proteomes" id="UP000222542">
    <property type="component" value="Unassembled WGS sequence"/>
</dbReference>
<evidence type="ECO:0000313" key="2">
    <source>
        <dbReference type="EMBL" id="PHT91247.1"/>
    </source>
</evidence>
<dbReference type="STRING" id="4072.A0A2G3AAI4"/>
<dbReference type="InterPro" id="IPR029058">
    <property type="entry name" value="AB_hydrolase_fold"/>
</dbReference>
<evidence type="ECO:0000313" key="3">
    <source>
        <dbReference type="Proteomes" id="UP000222542"/>
    </source>
</evidence>
<keyword evidence="3" id="KW-1185">Reference proteome</keyword>
<dbReference type="Pfam" id="PF00561">
    <property type="entry name" value="Abhydrolase_1"/>
    <property type="match status" value="1"/>
</dbReference>
<comment type="caution">
    <text evidence="2">The sequence shown here is derived from an EMBL/GenBank/DDBJ whole genome shotgun (WGS) entry which is preliminary data.</text>
</comment>
<dbReference type="Gene3D" id="3.40.50.1820">
    <property type="entry name" value="alpha/beta hydrolase"/>
    <property type="match status" value="1"/>
</dbReference>
<reference evidence="2 3" key="2">
    <citation type="journal article" date="2017" name="Genome Biol.">
        <title>New reference genome sequences of hot pepper reveal the massive evolution of plant disease-resistance genes by retroduplication.</title>
        <authorList>
            <person name="Kim S."/>
            <person name="Park J."/>
            <person name="Yeom S.I."/>
            <person name="Kim Y.M."/>
            <person name="Seo E."/>
            <person name="Kim K.T."/>
            <person name="Kim M.S."/>
            <person name="Lee J.M."/>
            <person name="Cheong K."/>
            <person name="Shin H.S."/>
            <person name="Kim S.B."/>
            <person name="Han K."/>
            <person name="Lee J."/>
            <person name="Park M."/>
            <person name="Lee H.A."/>
            <person name="Lee H.Y."/>
            <person name="Lee Y."/>
            <person name="Oh S."/>
            <person name="Lee J.H."/>
            <person name="Choi E."/>
            <person name="Choi E."/>
            <person name="Lee S.E."/>
            <person name="Jeon J."/>
            <person name="Kim H."/>
            <person name="Choi G."/>
            <person name="Song H."/>
            <person name="Lee J."/>
            <person name="Lee S.C."/>
            <person name="Kwon J.K."/>
            <person name="Lee H.Y."/>
            <person name="Koo N."/>
            <person name="Hong Y."/>
            <person name="Kim R.W."/>
            <person name="Kang W.H."/>
            <person name="Huh J.H."/>
            <person name="Kang B.C."/>
            <person name="Yang T.J."/>
            <person name="Lee Y.H."/>
            <person name="Bennetzen J.L."/>
            <person name="Choi D."/>
        </authorList>
    </citation>
    <scope>NUCLEOTIDE SEQUENCE [LARGE SCALE GENOMIC DNA]</scope>
    <source>
        <strain evidence="3">cv. CM334</strain>
    </source>
</reference>
<reference evidence="2 3" key="1">
    <citation type="journal article" date="2014" name="Nat. Genet.">
        <title>Genome sequence of the hot pepper provides insights into the evolution of pungency in Capsicum species.</title>
        <authorList>
            <person name="Kim S."/>
            <person name="Park M."/>
            <person name="Yeom S.I."/>
            <person name="Kim Y.M."/>
            <person name="Lee J.M."/>
            <person name="Lee H.A."/>
            <person name="Seo E."/>
            <person name="Choi J."/>
            <person name="Cheong K."/>
            <person name="Kim K.T."/>
            <person name="Jung K."/>
            <person name="Lee G.W."/>
            <person name="Oh S.K."/>
            <person name="Bae C."/>
            <person name="Kim S.B."/>
            <person name="Lee H.Y."/>
            <person name="Kim S.Y."/>
            <person name="Kim M.S."/>
            <person name="Kang B.C."/>
            <person name="Jo Y.D."/>
            <person name="Yang H.B."/>
            <person name="Jeong H.J."/>
            <person name="Kang W.H."/>
            <person name="Kwon J.K."/>
            <person name="Shin C."/>
            <person name="Lim J.Y."/>
            <person name="Park J.H."/>
            <person name="Huh J.H."/>
            <person name="Kim J.S."/>
            <person name="Kim B.D."/>
            <person name="Cohen O."/>
            <person name="Paran I."/>
            <person name="Suh M.C."/>
            <person name="Lee S.B."/>
            <person name="Kim Y.K."/>
            <person name="Shin Y."/>
            <person name="Noh S.J."/>
            <person name="Park J."/>
            <person name="Seo Y.S."/>
            <person name="Kwon S.Y."/>
            <person name="Kim H.A."/>
            <person name="Park J.M."/>
            <person name="Kim H.J."/>
            <person name="Choi S.B."/>
            <person name="Bosland P.W."/>
            <person name="Reeves G."/>
            <person name="Jo S.H."/>
            <person name="Lee B.W."/>
            <person name="Cho H.T."/>
            <person name="Choi H.S."/>
            <person name="Lee M.S."/>
            <person name="Yu Y."/>
            <person name="Do Choi Y."/>
            <person name="Park B.S."/>
            <person name="van Deynze A."/>
            <person name="Ashrafi H."/>
            <person name="Hill T."/>
            <person name="Kim W.T."/>
            <person name="Pai H.S."/>
            <person name="Ahn H.K."/>
            <person name="Yeam I."/>
            <person name="Giovannoni J.J."/>
            <person name="Rose J.K."/>
            <person name="Sorensen I."/>
            <person name="Lee S.J."/>
            <person name="Kim R.W."/>
            <person name="Choi I.Y."/>
            <person name="Choi B.S."/>
            <person name="Lim J.S."/>
            <person name="Lee Y.H."/>
            <person name="Choi D."/>
        </authorList>
    </citation>
    <scope>NUCLEOTIDE SEQUENCE [LARGE SCALE GENOMIC DNA]</scope>
    <source>
        <strain evidence="3">cv. CM334</strain>
    </source>
</reference>
<proteinExistence type="predicted"/>
<dbReference type="OrthoDB" id="408373at2759"/>
<dbReference type="GO" id="GO:0016787">
    <property type="term" value="F:hydrolase activity"/>
    <property type="evidence" value="ECO:0007669"/>
    <property type="project" value="UniProtKB-ARBA"/>
</dbReference>
<organism evidence="2 3">
    <name type="scientific">Capsicum annuum</name>
    <name type="common">Capsicum pepper</name>
    <dbReference type="NCBI Taxonomy" id="4072"/>
    <lineage>
        <taxon>Eukaryota</taxon>
        <taxon>Viridiplantae</taxon>
        <taxon>Streptophyta</taxon>
        <taxon>Embryophyta</taxon>
        <taxon>Tracheophyta</taxon>
        <taxon>Spermatophyta</taxon>
        <taxon>Magnoliopsida</taxon>
        <taxon>eudicotyledons</taxon>
        <taxon>Gunneridae</taxon>
        <taxon>Pentapetalae</taxon>
        <taxon>asterids</taxon>
        <taxon>lamiids</taxon>
        <taxon>Solanales</taxon>
        <taxon>Solanaceae</taxon>
        <taxon>Solanoideae</taxon>
        <taxon>Capsiceae</taxon>
        <taxon>Capsicum</taxon>
    </lineage>
</organism>
<dbReference type="PRINTS" id="PR00111">
    <property type="entry name" value="ABHYDROLASE"/>
</dbReference>
<dbReference type="SUPFAM" id="SSF53474">
    <property type="entry name" value="alpha/beta-Hydrolases"/>
    <property type="match status" value="1"/>
</dbReference>
<dbReference type="InterPro" id="IPR000073">
    <property type="entry name" value="AB_hydrolase_1"/>
</dbReference>
<evidence type="ECO:0000259" key="1">
    <source>
        <dbReference type="Pfam" id="PF00561"/>
    </source>
</evidence>
<sequence>MSTSIATARTELLNPIGNWLDVPGRRGRWKIINRRNFSVNRIVATGSSIMTPCVAAESSQGLQRLPFKPEGYNYWTWRGYIMHYVEQGEGFPVVLIHGFASSSFHWRYNLPELAKRYKVYALDLLGFGWSEKAKIDYDALIWRDQVVDFLKEVVKQSAVLVGNSLGGFTALLAAAPQPETNL</sequence>
<protein>
    <recommendedName>
        <fullName evidence="1">AB hydrolase-1 domain-containing protein</fullName>
    </recommendedName>
</protein>
<dbReference type="EMBL" id="AYRZ02000002">
    <property type="protein sequence ID" value="PHT91247.1"/>
    <property type="molecule type" value="Genomic_DNA"/>
</dbReference>
<dbReference type="Gramene" id="PHT91247">
    <property type="protein sequence ID" value="PHT91247"/>
    <property type="gene ID" value="T459_06360"/>
</dbReference>
<dbReference type="SMR" id="A0A2G3AAI4"/>
<dbReference type="AlphaFoldDB" id="A0A2G3AAI4"/>
<dbReference type="PANTHER" id="PTHR46438:SF8">
    <property type="entry name" value="PHEOPHYTINASE, CHLOROPLASTIC-LIKE ISOFORM X1"/>
    <property type="match status" value="1"/>
</dbReference>
<name>A0A2G3AAI4_CAPAN</name>